<dbReference type="OrthoDB" id="4145665at2759"/>
<evidence type="ECO:0000313" key="2">
    <source>
        <dbReference type="Proteomes" id="UP000288859"/>
    </source>
</evidence>
<sequence>MAFTSLINQLESYRECNRCSLNDISCYFSTNFERKKARSKADLQREIDVLRHQVRPPTMSEHAGGKSSASALRTGIQLVQDMVANDGTAEREEFRNLAVGSTPGPSQAAYEAPSTQSLSTTTAARALDGIYVAAFKINDCFTLFFRHYHRTLPILDPSWDPDTVYLLSPSNYSSSSGAWCEPNGTAATPTTSGMSSNYLWAANFYELDKRLIKLFDEQILDIGQKARDDISAKNSETIDKSSSSTGPAMYPNSLITIMSRVYINSYHFLGTDRAMHYAGLIDLFHLACRWTEQATTLDQATDWALYSSESYFRHIALAATSILRISQSPQLKSKIDSAAGERAYFAAIRLLKRRSLHTGDVNAQMAQLLTELWHADDCFKYSDGSYDSLNVRTRSRGVMGIVYDCLRPTSLEQQEPSSWASLNHLPATGPSMPQNGGVQVVEQPLFEMSEHVASEILDLTDGSSFNLLDNNFQWTQDDGFWT</sequence>
<proteinExistence type="predicted"/>
<reference evidence="1 2" key="1">
    <citation type="submission" date="2017-03" db="EMBL/GenBank/DDBJ databases">
        <title>Genomes of endolithic fungi from Antarctica.</title>
        <authorList>
            <person name="Coleine C."/>
            <person name="Masonjones S."/>
            <person name="Stajich J.E."/>
        </authorList>
    </citation>
    <scope>NUCLEOTIDE SEQUENCE [LARGE SCALE GENOMIC DNA]</scope>
    <source>
        <strain evidence="1 2">CCFEE 6314</strain>
    </source>
</reference>
<evidence type="ECO:0000313" key="1">
    <source>
        <dbReference type="EMBL" id="RVX73489.1"/>
    </source>
</evidence>
<accession>A0A438NCI3</accession>
<name>A0A438NCI3_EXOME</name>
<organism evidence="1 2">
    <name type="scientific">Exophiala mesophila</name>
    <name type="common">Black yeast-like fungus</name>
    <dbReference type="NCBI Taxonomy" id="212818"/>
    <lineage>
        <taxon>Eukaryota</taxon>
        <taxon>Fungi</taxon>
        <taxon>Dikarya</taxon>
        <taxon>Ascomycota</taxon>
        <taxon>Pezizomycotina</taxon>
        <taxon>Eurotiomycetes</taxon>
        <taxon>Chaetothyriomycetidae</taxon>
        <taxon>Chaetothyriales</taxon>
        <taxon>Herpotrichiellaceae</taxon>
        <taxon>Exophiala</taxon>
    </lineage>
</organism>
<evidence type="ECO:0008006" key="3">
    <source>
        <dbReference type="Google" id="ProtNLM"/>
    </source>
</evidence>
<dbReference type="AlphaFoldDB" id="A0A438NCI3"/>
<dbReference type="EMBL" id="NAJM01000008">
    <property type="protein sequence ID" value="RVX73489.1"/>
    <property type="molecule type" value="Genomic_DNA"/>
</dbReference>
<dbReference type="VEuPathDB" id="FungiDB:PV10_00941"/>
<gene>
    <name evidence="1" type="ORF">B0A52_03131</name>
</gene>
<protein>
    <recommendedName>
        <fullName evidence="3">Transcription factor domain-containing protein</fullName>
    </recommendedName>
</protein>
<dbReference type="Proteomes" id="UP000288859">
    <property type="component" value="Unassembled WGS sequence"/>
</dbReference>
<comment type="caution">
    <text evidence="1">The sequence shown here is derived from an EMBL/GenBank/DDBJ whole genome shotgun (WGS) entry which is preliminary data.</text>
</comment>